<reference evidence="2" key="2">
    <citation type="journal article" date="2015" name="Data Brief">
        <title>Shoot transcriptome of the giant reed, Arundo donax.</title>
        <authorList>
            <person name="Barrero R.A."/>
            <person name="Guerrero F.D."/>
            <person name="Moolhuijzen P."/>
            <person name="Goolsby J.A."/>
            <person name="Tidwell J."/>
            <person name="Bellgard S.E."/>
            <person name="Bellgard M.I."/>
        </authorList>
    </citation>
    <scope>NUCLEOTIDE SEQUENCE</scope>
    <source>
        <tissue evidence="2">Shoot tissue taken approximately 20 cm above the soil surface</tissue>
    </source>
</reference>
<feature type="compositionally biased region" description="Basic residues" evidence="1">
    <location>
        <begin position="113"/>
        <end position="124"/>
    </location>
</feature>
<feature type="compositionally biased region" description="Low complexity" evidence="1">
    <location>
        <begin position="29"/>
        <end position="40"/>
    </location>
</feature>
<dbReference type="AlphaFoldDB" id="A0A0A8XZB1"/>
<dbReference type="EMBL" id="GBRH01280858">
    <property type="protein sequence ID" value="JAD17037.1"/>
    <property type="molecule type" value="Transcribed_RNA"/>
</dbReference>
<protein>
    <submittedName>
        <fullName evidence="2">Uncharacterized protein</fullName>
    </submittedName>
</protein>
<proteinExistence type="predicted"/>
<feature type="region of interest" description="Disordered" evidence="1">
    <location>
        <begin position="1"/>
        <end position="124"/>
    </location>
</feature>
<feature type="compositionally biased region" description="Pro residues" evidence="1">
    <location>
        <begin position="75"/>
        <end position="92"/>
    </location>
</feature>
<evidence type="ECO:0000256" key="1">
    <source>
        <dbReference type="SAM" id="MobiDB-lite"/>
    </source>
</evidence>
<feature type="compositionally biased region" description="Basic residues" evidence="1">
    <location>
        <begin position="9"/>
        <end position="28"/>
    </location>
</feature>
<accession>A0A0A8XZB1</accession>
<name>A0A0A8XZB1_ARUDO</name>
<evidence type="ECO:0000313" key="2">
    <source>
        <dbReference type="EMBL" id="JAD17037.1"/>
    </source>
</evidence>
<feature type="compositionally biased region" description="Basic residues" evidence="1">
    <location>
        <begin position="52"/>
        <end position="72"/>
    </location>
</feature>
<sequence>MESKQTCCRNKKTQRKYKHSNRRNHLRSSRMWSSPSWRNSLQRRLTPPWIRPPRRGSGRCRHGSGGPRRRSGRPWPRPRVGLPPPRRSPTPHAPLEMKQETETSSRTAPSHPRSPHAPHPPRLHRRCLAAQPSLCC</sequence>
<organism evidence="2">
    <name type="scientific">Arundo donax</name>
    <name type="common">Giant reed</name>
    <name type="synonym">Donax arundinaceus</name>
    <dbReference type="NCBI Taxonomy" id="35708"/>
    <lineage>
        <taxon>Eukaryota</taxon>
        <taxon>Viridiplantae</taxon>
        <taxon>Streptophyta</taxon>
        <taxon>Embryophyta</taxon>
        <taxon>Tracheophyta</taxon>
        <taxon>Spermatophyta</taxon>
        <taxon>Magnoliopsida</taxon>
        <taxon>Liliopsida</taxon>
        <taxon>Poales</taxon>
        <taxon>Poaceae</taxon>
        <taxon>PACMAD clade</taxon>
        <taxon>Arundinoideae</taxon>
        <taxon>Arundineae</taxon>
        <taxon>Arundo</taxon>
    </lineage>
</organism>
<reference evidence="2" key="1">
    <citation type="submission" date="2014-09" db="EMBL/GenBank/DDBJ databases">
        <authorList>
            <person name="Magalhaes I.L.F."/>
            <person name="Oliveira U."/>
            <person name="Santos F.R."/>
            <person name="Vidigal T.H.D.A."/>
            <person name="Brescovit A.D."/>
            <person name="Santos A.J."/>
        </authorList>
    </citation>
    <scope>NUCLEOTIDE SEQUENCE</scope>
    <source>
        <tissue evidence="2">Shoot tissue taken approximately 20 cm above the soil surface</tissue>
    </source>
</reference>